<dbReference type="InterPro" id="IPR029032">
    <property type="entry name" value="AhpD-like"/>
</dbReference>
<protein>
    <recommendedName>
        <fullName evidence="2">Carboxymuconolactone decarboxylase-like domain-containing protein</fullName>
    </recommendedName>
</protein>
<name>A0A381WCL1_9ZZZZ</name>
<evidence type="ECO:0008006" key="2">
    <source>
        <dbReference type="Google" id="ProtNLM"/>
    </source>
</evidence>
<dbReference type="PANTHER" id="PTHR35446:SF2">
    <property type="entry name" value="CARBOXYMUCONOLACTONE DECARBOXYLASE-LIKE DOMAIN-CONTAINING PROTEIN"/>
    <property type="match status" value="1"/>
</dbReference>
<evidence type="ECO:0000313" key="1">
    <source>
        <dbReference type="EMBL" id="SVA50270.1"/>
    </source>
</evidence>
<dbReference type="PANTHER" id="PTHR35446">
    <property type="entry name" value="SI:CH211-175M2.5"/>
    <property type="match status" value="1"/>
</dbReference>
<dbReference type="SUPFAM" id="SSF69118">
    <property type="entry name" value="AhpD-like"/>
    <property type="match status" value="1"/>
</dbReference>
<dbReference type="NCBIfam" id="TIGR01926">
    <property type="entry name" value="peroxid_rel"/>
    <property type="match status" value="1"/>
</dbReference>
<proteinExistence type="predicted"/>
<reference evidence="1" key="1">
    <citation type="submission" date="2018-05" db="EMBL/GenBank/DDBJ databases">
        <authorList>
            <person name="Lanie J.A."/>
            <person name="Ng W.-L."/>
            <person name="Kazmierczak K.M."/>
            <person name="Andrzejewski T.M."/>
            <person name="Davidsen T.M."/>
            <person name="Wayne K.J."/>
            <person name="Tettelin H."/>
            <person name="Glass J.I."/>
            <person name="Rusch D."/>
            <person name="Podicherti R."/>
            <person name="Tsui H.-C.T."/>
            <person name="Winkler M.E."/>
        </authorList>
    </citation>
    <scope>NUCLEOTIDE SEQUENCE</scope>
</reference>
<dbReference type="AlphaFoldDB" id="A0A381WCL1"/>
<gene>
    <name evidence="1" type="ORF">METZ01_LOCUS103124</name>
</gene>
<dbReference type="EMBL" id="UINC01011384">
    <property type="protein sequence ID" value="SVA50270.1"/>
    <property type="molecule type" value="Genomic_DNA"/>
</dbReference>
<accession>A0A381WCL1</accession>
<sequence length="202" mass="22628">MPWIETVSYEDAKGRLKHLYDRIKGPDNNVDNIMMMHSLRPHSLEGHMAIYKYVLHHPDNTIPKWFLETLGVWVSSLNNCAYCVDHHFAGLKRLLDDDQKANAIKTAIDARDISAAPLDQKQKLAMHYAEILAQSPSDTSETMVANLRAAGFDDGEILEINQVSAYFCYANRTVLGLGCSTAGDIIGLSPNNSDDPDDWSHR</sequence>
<dbReference type="InterPro" id="IPR010195">
    <property type="entry name" value="Uncharacterised_peroxidase-rel"/>
</dbReference>
<dbReference type="Gene3D" id="1.20.1290.10">
    <property type="entry name" value="AhpD-like"/>
    <property type="match status" value="1"/>
</dbReference>
<organism evidence="1">
    <name type="scientific">marine metagenome</name>
    <dbReference type="NCBI Taxonomy" id="408172"/>
    <lineage>
        <taxon>unclassified sequences</taxon>
        <taxon>metagenomes</taxon>
        <taxon>ecological metagenomes</taxon>
    </lineage>
</organism>